<keyword evidence="8" id="KW-0106">Calcium</keyword>
<dbReference type="Gene3D" id="1.50.40.10">
    <property type="entry name" value="Mitochondrial carrier domain"/>
    <property type="match status" value="1"/>
</dbReference>
<evidence type="ECO:0000256" key="3">
    <source>
        <dbReference type="ARBA" id="ARBA00022448"/>
    </source>
</evidence>
<name>A0A250X2Z7_9CHLO</name>
<keyword evidence="4 12" id="KW-0812">Transmembrane</keyword>
<dbReference type="InterPro" id="IPR018108">
    <property type="entry name" value="MCP_transmembrane"/>
</dbReference>
<keyword evidence="7" id="KW-0999">Mitochondrion inner membrane</keyword>
<feature type="region of interest" description="Disordered" evidence="14">
    <location>
        <begin position="16"/>
        <end position="37"/>
    </location>
</feature>
<evidence type="ECO:0000256" key="1">
    <source>
        <dbReference type="ARBA" id="ARBA00004448"/>
    </source>
</evidence>
<protein>
    <submittedName>
        <fullName evidence="15">Uncharacterized protein</fullName>
    </submittedName>
</protein>
<evidence type="ECO:0000256" key="14">
    <source>
        <dbReference type="SAM" id="MobiDB-lite"/>
    </source>
</evidence>
<proteinExistence type="inferred from homology"/>
<dbReference type="GO" id="GO:0005743">
    <property type="term" value="C:mitochondrial inner membrane"/>
    <property type="evidence" value="ECO:0007669"/>
    <property type="project" value="UniProtKB-SubCell"/>
</dbReference>
<evidence type="ECO:0000256" key="4">
    <source>
        <dbReference type="ARBA" id="ARBA00022692"/>
    </source>
</evidence>
<evidence type="ECO:0000256" key="12">
    <source>
        <dbReference type="PROSITE-ProRule" id="PRU00282"/>
    </source>
</evidence>
<evidence type="ECO:0000313" key="16">
    <source>
        <dbReference type="Proteomes" id="UP000232323"/>
    </source>
</evidence>
<accession>A0A250X2Z7</accession>
<comment type="subcellular location">
    <subcellularLocation>
        <location evidence="1">Mitochondrion inner membrane</location>
        <topology evidence="1">Multi-pass membrane protein</topology>
    </subcellularLocation>
</comment>
<evidence type="ECO:0000256" key="6">
    <source>
        <dbReference type="ARBA" id="ARBA00022737"/>
    </source>
</evidence>
<dbReference type="GO" id="GO:0055085">
    <property type="term" value="P:transmembrane transport"/>
    <property type="evidence" value="ECO:0007669"/>
    <property type="project" value="InterPro"/>
</dbReference>
<dbReference type="FunFam" id="1.50.40.10:FF:000016">
    <property type="entry name" value="Solute carrier family 25 member 23"/>
    <property type="match status" value="1"/>
</dbReference>
<dbReference type="PANTHER" id="PTHR24089">
    <property type="entry name" value="SOLUTE CARRIER FAMILY 25"/>
    <property type="match status" value="1"/>
</dbReference>
<keyword evidence="16" id="KW-1185">Reference proteome</keyword>
<comment type="caution">
    <text evidence="15">The sequence shown here is derived from an EMBL/GenBank/DDBJ whole genome shotgun (WGS) entry which is preliminary data.</text>
</comment>
<dbReference type="SUPFAM" id="SSF103506">
    <property type="entry name" value="Mitochondrial carrier"/>
    <property type="match status" value="1"/>
</dbReference>
<dbReference type="STRING" id="1157962.A0A250X2Z7"/>
<keyword evidence="9" id="KW-1133">Transmembrane helix</keyword>
<evidence type="ECO:0000256" key="9">
    <source>
        <dbReference type="ARBA" id="ARBA00022989"/>
    </source>
</evidence>
<evidence type="ECO:0000256" key="13">
    <source>
        <dbReference type="RuleBase" id="RU000488"/>
    </source>
</evidence>
<feature type="repeat" description="Solcar" evidence="12">
    <location>
        <begin position="239"/>
        <end position="328"/>
    </location>
</feature>
<keyword evidence="3 13" id="KW-0813">Transport</keyword>
<dbReference type="AlphaFoldDB" id="A0A250X2Z7"/>
<comment type="similarity">
    <text evidence="2 13">Belongs to the mitochondrial carrier (TC 2.A.29) family.</text>
</comment>
<feature type="repeat" description="Solcar" evidence="12">
    <location>
        <begin position="52"/>
        <end position="137"/>
    </location>
</feature>
<reference evidence="15 16" key="1">
    <citation type="submission" date="2017-08" db="EMBL/GenBank/DDBJ databases">
        <title>Acidophilic green algal genome provides insights into adaptation to an acidic environment.</title>
        <authorList>
            <person name="Hirooka S."/>
            <person name="Hirose Y."/>
            <person name="Kanesaki Y."/>
            <person name="Higuchi S."/>
            <person name="Fujiwara T."/>
            <person name="Onuma R."/>
            <person name="Era A."/>
            <person name="Ohbayashi R."/>
            <person name="Uzuka A."/>
            <person name="Nozaki H."/>
            <person name="Yoshikawa H."/>
            <person name="Miyagishima S.Y."/>
        </authorList>
    </citation>
    <scope>NUCLEOTIDE SEQUENCE [LARGE SCALE GENOMIC DNA]</scope>
    <source>
        <strain evidence="15 16">NIES-2499</strain>
    </source>
</reference>
<evidence type="ECO:0000256" key="8">
    <source>
        <dbReference type="ARBA" id="ARBA00022837"/>
    </source>
</evidence>
<evidence type="ECO:0000256" key="5">
    <source>
        <dbReference type="ARBA" id="ARBA00022723"/>
    </source>
</evidence>
<organism evidence="15 16">
    <name type="scientific">Chlamydomonas eustigma</name>
    <dbReference type="NCBI Taxonomy" id="1157962"/>
    <lineage>
        <taxon>Eukaryota</taxon>
        <taxon>Viridiplantae</taxon>
        <taxon>Chlorophyta</taxon>
        <taxon>core chlorophytes</taxon>
        <taxon>Chlorophyceae</taxon>
        <taxon>CS clade</taxon>
        <taxon>Chlamydomonadales</taxon>
        <taxon>Chlamydomonadaceae</taxon>
        <taxon>Chlamydomonas</taxon>
    </lineage>
</organism>
<keyword evidence="10" id="KW-0496">Mitochondrion</keyword>
<dbReference type="InterPro" id="IPR023395">
    <property type="entry name" value="MCP_dom_sf"/>
</dbReference>
<evidence type="ECO:0000313" key="15">
    <source>
        <dbReference type="EMBL" id="GAX77435.1"/>
    </source>
</evidence>
<dbReference type="InterPro" id="IPR002067">
    <property type="entry name" value="MCP"/>
</dbReference>
<gene>
    <name evidence="15" type="ORF">CEUSTIGMA_g4880.t1</name>
</gene>
<evidence type="ECO:0000256" key="11">
    <source>
        <dbReference type="ARBA" id="ARBA00023136"/>
    </source>
</evidence>
<feature type="repeat" description="Solcar" evidence="12">
    <location>
        <begin position="149"/>
        <end position="230"/>
    </location>
</feature>
<dbReference type="PROSITE" id="PS50920">
    <property type="entry name" value="SOLCAR"/>
    <property type="match status" value="3"/>
</dbReference>
<evidence type="ECO:0000256" key="10">
    <source>
        <dbReference type="ARBA" id="ARBA00023128"/>
    </source>
</evidence>
<dbReference type="OrthoDB" id="270584at2759"/>
<keyword evidence="5" id="KW-0479">Metal-binding</keyword>
<evidence type="ECO:0000256" key="2">
    <source>
        <dbReference type="ARBA" id="ARBA00006375"/>
    </source>
</evidence>
<dbReference type="EMBL" id="BEGY01000024">
    <property type="protein sequence ID" value="GAX77435.1"/>
    <property type="molecule type" value="Genomic_DNA"/>
</dbReference>
<evidence type="ECO:0000256" key="7">
    <source>
        <dbReference type="ARBA" id="ARBA00022792"/>
    </source>
</evidence>
<dbReference type="GO" id="GO:0046872">
    <property type="term" value="F:metal ion binding"/>
    <property type="evidence" value="ECO:0007669"/>
    <property type="project" value="UniProtKB-KW"/>
</dbReference>
<dbReference type="Proteomes" id="UP000232323">
    <property type="component" value="Unassembled WGS sequence"/>
</dbReference>
<keyword evidence="6" id="KW-0677">Repeat</keyword>
<dbReference type="PRINTS" id="PR00926">
    <property type="entry name" value="MITOCARRIER"/>
</dbReference>
<keyword evidence="11 12" id="KW-0472">Membrane</keyword>
<sequence>MSAAVPTVSLESLLMSHDSSSTNEAGPGPGSLIEKSSNFSSHSRRVIEANPYRVYNLLFAGGLAGAISRTATAPIDRLKMILQVQEDARGMSLREGLSRIASEGSVCAYFRGNGANVFKIAPETALKLTLNDKLKHAVARDADHIRPFERFIFGGMSGAVAQGLLYPLDTVRTRLAVSPKGAYAGIFSTLRQIWAEEGFLALYRGITPNMIGILPYAGVDIALFEMMKEELLDRYEGSPPHLSILAAGMTSSTIAQVLSYPLALIRTRLQAQGAHGAPVKYKGMVDVALQTINREGFKGLYKGLVPNLFKLAPAAGISWYVFEETKLLLGMDPRS</sequence>
<dbReference type="Pfam" id="PF00153">
    <property type="entry name" value="Mito_carr"/>
    <property type="match status" value="3"/>
</dbReference>